<dbReference type="InterPro" id="IPR018376">
    <property type="entry name" value="Enoyl-CoA_hyd/isom_CS"/>
</dbReference>
<proteinExistence type="inferred from homology"/>
<dbReference type="InterPro" id="IPR029045">
    <property type="entry name" value="ClpP/crotonase-like_dom_sf"/>
</dbReference>
<evidence type="ECO:0000256" key="1">
    <source>
        <dbReference type="ARBA" id="ARBA00005254"/>
    </source>
</evidence>
<accession>A0A382F5I8</accession>
<dbReference type="AlphaFoldDB" id="A0A382F5I8"/>
<dbReference type="InterPro" id="IPR001753">
    <property type="entry name" value="Enoyl-CoA_hydra/iso"/>
</dbReference>
<dbReference type="SUPFAM" id="SSF52096">
    <property type="entry name" value="ClpP/crotonase"/>
    <property type="match status" value="1"/>
</dbReference>
<gene>
    <name evidence="2" type="ORF">METZ01_LOCUS210756</name>
</gene>
<dbReference type="EMBL" id="UINC01047964">
    <property type="protein sequence ID" value="SVB57902.1"/>
    <property type="molecule type" value="Genomic_DNA"/>
</dbReference>
<evidence type="ECO:0000313" key="2">
    <source>
        <dbReference type="EMBL" id="SVB57902.1"/>
    </source>
</evidence>
<reference evidence="2" key="1">
    <citation type="submission" date="2018-05" db="EMBL/GenBank/DDBJ databases">
        <authorList>
            <person name="Lanie J.A."/>
            <person name="Ng W.-L."/>
            <person name="Kazmierczak K.M."/>
            <person name="Andrzejewski T.M."/>
            <person name="Davidsen T.M."/>
            <person name="Wayne K.J."/>
            <person name="Tettelin H."/>
            <person name="Glass J.I."/>
            <person name="Rusch D."/>
            <person name="Podicherti R."/>
            <person name="Tsui H.-C.T."/>
            <person name="Winkler M.E."/>
        </authorList>
    </citation>
    <scope>NUCLEOTIDE SEQUENCE</scope>
</reference>
<dbReference type="Pfam" id="PF00378">
    <property type="entry name" value="ECH_1"/>
    <property type="match status" value="1"/>
</dbReference>
<sequence length="142" mass="15393">MHVIIQRPERLNAINFETHIKLSEAFDRFADDPDLIIATITGKGTRAFCVGTDLQEGGKDRIPETGFAGLTQRFDLYKPVVALVNGDAIGGGLEIVLACDLAISVDHARFGLPEPRVGLAASGGLHRLSRYIPMKHAMEIAL</sequence>
<dbReference type="GO" id="GO:0003824">
    <property type="term" value="F:catalytic activity"/>
    <property type="evidence" value="ECO:0007669"/>
    <property type="project" value="InterPro"/>
</dbReference>
<dbReference type="PANTHER" id="PTHR43802">
    <property type="entry name" value="ENOYL-COA HYDRATASE"/>
    <property type="match status" value="1"/>
</dbReference>
<protein>
    <recommendedName>
        <fullName evidence="3">Enoyl-CoA hydratase</fullName>
    </recommendedName>
</protein>
<feature type="non-terminal residue" evidence="2">
    <location>
        <position position="142"/>
    </location>
</feature>
<dbReference type="PANTHER" id="PTHR43802:SF1">
    <property type="entry name" value="IP11341P-RELATED"/>
    <property type="match status" value="1"/>
</dbReference>
<dbReference type="PROSITE" id="PS00166">
    <property type="entry name" value="ENOYL_COA_HYDRATASE"/>
    <property type="match status" value="1"/>
</dbReference>
<comment type="similarity">
    <text evidence="1">Belongs to the enoyl-CoA hydratase/isomerase family.</text>
</comment>
<dbReference type="CDD" id="cd06558">
    <property type="entry name" value="crotonase-like"/>
    <property type="match status" value="1"/>
</dbReference>
<dbReference type="Gene3D" id="3.90.226.10">
    <property type="entry name" value="2-enoyl-CoA Hydratase, Chain A, domain 1"/>
    <property type="match status" value="1"/>
</dbReference>
<name>A0A382F5I8_9ZZZZ</name>
<organism evidence="2">
    <name type="scientific">marine metagenome</name>
    <dbReference type="NCBI Taxonomy" id="408172"/>
    <lineage>
        <taxon>unclassified sequences</taxon>
        <taxon>metagenomes</taxon>
        <taxon>ecological metagenomes</taxon>
    </lineage>
</organism>
<evidence type="ECO:0008006" key="3">
    <source>
        <dbReference type="Google" id="ProtNLM"/>
    </source>
</evidence>